<evidence type="ECO:0000313" key="10">
    <source>
        <dbReference type="Proteomes" id="UP000001235"/>
    </source>
</evidence>
<comment type="subcellular location">
    <subcellularLocation>
        <location evidence="1">Fimbrium</location>
    </subcellularLocation>
</comment>
<dbReference type="EMBL" id="CP002159">
    <property type="protein sequence ID" value="ADL54211.1"/>
    <property type="molecule type" value="Genomic_DNA"/>
</dbReference>
<comment type="similarity">
    <text evidence="2">Belongs to the PilY1 family.</text>
</comment>
<evidence type="ECO:0000259" key="8">
    <source>
        <dbReference type="Pfam" id="PF05567"/>
    </source>
</evidence>
<keyword evidence="6" id="KW-0281">Fimbrium</keyword>
<keyword evidence="4" id="KW-0479">Metal-binding</keyword>
<keyword evidence="7" id="KW-0732">Signal</keyword>
<dbReference type="InterPro" id="IPR015943">
    <property type="entry name" value="WD40/YVTN_repeat-like_dom_sf"/>
</dbReference>
<evidence type="ECO:0000256" key="7">
    <source>
        <dbReference type="SAM" id="SignalP"/>
    </source>
</evidence>
<dbReference type="Gene3D" id="2.130.10.10">
    <property type="entry name" value="YVTN repeat-like/Quinoprotein amine dehydrogenase"/>
    <property type="match status" value="1"/>
</dbReference>
<evidence type="ECO:0000313" key="9">
    <source>
        <dbReference type="EMBL" id="ADL54211.1"/>
    </source>
</evidence>
<feature type="domain" description="PilY1 beta-propeller" evidence="8">
    <location>
        <begin position="847"/>
        <end position="1201"/>
    </location>
</feature>
<organism evidence="9 10">
    <name type="scientific">Gallionella capsiferriformans (strain ES-2)</name>
    <name type="common">Gallionella ferruginea capsiferriformans (strain ES-2)</name>
    <dbReference type="NCBI Taxonomy" id="395494"/>
    <lineage>
        <taxon>Bacteria</taxon>
        <taxon>Pseudomonadati</taxon>
        <taxon>Pseudomonadota</taxon>
        <taxon>Betaproteobacteria</taxon>
        <taxon>Nitrosomonadales</taxon>
        <taxon>Gallionellaceae</taxon>
        <taxon>Gallionella</taxon>
    </lineage>
</organism>
<dbReference type="KEGG" id="gca:Galf_0166"/>
<dbReference type="GO" id="GO:0046872">
    <property type="term" value="F:metal ion binding"/>
    <property type="evidence" value="ECO:0007669"/>
    <property type="project" value="UniProtKB-KW"/>
</dbReference>
<dbReference type="STRING" id="395494.Galf_0166"/>
<keyword evidence="5" id="KW-0106">Calcium</keyword>
<sequence>MSHHLKNHLSLYIALSISLMSPLPASAASITLATSPLATSTTSSVKPNVLLVMDNSGSMDWDHMPDDSGDGGSAVTFSYGYYGLRSSQCNQVYYDPTDTYLPPVYADGTSYPNASFTAAWTNGFNTGSGTVNLSTSFRASQSLSGDSINQPAYYYRYSGTQTTALQKNYNTPGNTFSTECGNSSGGSGGSTAPASGVGGLFTKVTVSATSGPGATDERTNFANWYSYYRTRLLMMKTATGRAFKNLDKNYRVGFMKISSSGAPTTYVDTFWNNTDSSLGAVSSQRSNWYNALYNTSSSGSTPLRTALSDAGLYYAGQLYTIDSTHPDPVQYSCQQNFAIMSTDGYWNTGNGYQMDGSSAVGNQDGTAARPMNDGAQTGTTVVTTYTQNVYSAVKSNCSSKKKKLQTQPKTGTCSVTTVGGVTGAESCSWVNDGSASVSGSCVSTVSLPNPNPSARVQVGSPVTTPGSVGGTSNNLADVAMYYYQTDLRPGTCTLCTDNVFISSTDNNVKQHMTTFTLGLGASGWMNYSSSYTVDTLGDYVSVKQGYTANSAANPPICSWQANGTTCNWPIPGMTDTAGTCTNASTGSNGCIANIDDLWHAAVNGHGVYFSATNPATLSAGLSGALAGINSRKGSAAAAATSTLNPVTGNNFAYVASYTTVAWKGNLEARGINVDTGIVSENATWCIEDVVATTCAAPSTIFTDTTGGTTIYDCVTPGVASCPNGYLVPANTNDANGILIPEGCHVPLATACNGTLPAMVGSSSDSRTIYTSNGTTLTPFNAAYATANPTNFSSAHINTLSQWPLLTATQQTAAAGTNLINFLRGQKAYEANAAIATNQLYRYREAVLGDALESQPAYLGAPVYSYTYPGYSAFKSLYASRAGTVYMGANDGMMHAFAADTGIERWGYVPSMVIPNMWKLADKNYGAQHANFVNGSPITNDICTANCNNANYAATATTADDPVWKTILVGGLNGGGRGYYALDISNPDAPSLLWEFSPASDSDLGYSYGPPVVTQKADGTWVVLLTSGYDNGTLSHDPAVNNSPAGNGQGYLYVLNAGTGAIISKISTGVGTATTPSGLAKIAAWNNDVAGNLAGYVYGGDLLGNVWRFDINSTASAALGTGSVLKFAALYSDTAGTLPQPIMTTPVLGSVTGRRVIFVGTGKYLEQADLSTTQTQTQYAILDDNAASTLVNPRNSLVAQTLSTNGAIRTVSSNGMSFSTSRGWYIDFPESGERVNIDSQLVLGTLLVPTIVPSNTVCSPGGHGWLNYIDFQTGAAVDLTSNMSSLKFDSTIVGVNVIYIDGKPKVRIVTSTNPTPEVPKDSSGNDLSDKMFNLNQGYGFTGKRVLWRELIP</sequence>
<evidence type="ECO:0000256" key="2">
    <source>
        <dbReference type="ARBA" id="ARBA00008387"/>
    </source>
</evidence>
<keyword evidence="10" id="KW-1185">Reference proteome</keyword>
<dbReference type="GO" id="GO:0009289">
    <property type="term" value="C:pilus"/>
    <property type="evidence" value="ECO:0007669"/>
    <property type="project" value="UniProtKB-SubCell"/>
</dbReference>
<protein>
    <submittedName>
        <fullName evidence="9">Putative Tfp pilus assembly protein tip-associated adhesin PilY1</fullName>
    </submittedName>
</protein>
<evidence type="ECO:0000256" key="1">
    <source>
        <dbReference type="ARBA" id="ARBA00004561"/>
    </source>
</evidence>
<dbReference type="RefSeq" id="WP_013292154.1">
    <property type="nucleotide sequence ID" value="NC_014394.1"/>
</dbReference>
<dbReference type="OrthoDB" id="7156875at2"/>
<evidence type="ECO:0000256" key="3">
    <source>
        <dbReference type="ARBA" id="ARBA00022558"/>
    </source>
</evidence>
<proteinExistence type="inferred from homology"/>
<gene>
    <name evidence="9" type="ordered locus">Galf_0166</name>
</gene>
<dbReference type="SUPFAM" id="SSF50998">
    <property type="entry name" value="Quinoprotein alcohol dehydrogenase-like"/>
    <property type="match status" value="1"/>
</dbReference>
<dbReference type="Pfam" id="PF05567">
    <property type="entry name" value="T4P_PilY1"/>
    <property type="match status" value="1"/>
</dbReference>
<evidence type="ECO:0000256" key="6">
    <source>
        <dbReference type="ARBA" id="ARBA00023263"/>
    </source>
</evidence>
<feature type="chain" id="PRO_5003128224" evidence="7">
    <location>
        <begin position="28"/>
        <end position="1351"/>
    </location>
</feature>
<accession>D9SIF4</accession>
<dbReference type="InterPro" id="IPR008707">
    <property type="entry name" value="B-propeller_PilY1"/>
</dbReference>
<evidence type="ECO:0000256" key="4">
    <source>
        <dbReference type="ARBA" id="ARBA00022723"/>
    </source>
</evidence>
<name>D9SIF4_GALCS</name>
<dbReference type="HOGENOM" id="CLU_001890_1_1_4"/>
<feature type="signal peptide" evidence="7">
    <location>
        <begin position="1"/>
        <end position="27"/>
    </location>
</feature>
<evidence type="ECO:0000256" key="5">
    <source>
        <dbReference type="ARBA" id="ARBA00022837"/>
    </source>
</evidence>
<dbReference type="Proteomes" id="UP000001235">
    <property type="component" value="Chromosome"/>
</dbReference>
<dbReference type="eggNOG" id="COG3419">
    <property type="taxonomic scope" value="Bacteria"/>
</dbReference>
<dbReference type="InterPro" id="IPR011047">
    <property type="entry name" value="Quinoprotein_ADH-like_sf"/>
</dbReference>
<keyword evidence="3" id="KW-1029">Fimbrium biogenesis</keyword>
<reference evidence="9 10" key="1">
    <citation type="submission" date="2010-08" db="EMBL/GenBank/DDBJ databases">
        <title>Complete sequence of Gallionella capsiferriformans ES-2.</title>
        <authorList>
            <consortium name="US DOE Joint Genome Institute"/>
            <person name="Lucas S."/>
            <person name="Copeland A."/>
            <person name="Lapidus A."/>
            <person name="Cheng J.-F."/>
            <person name="Bruce D."/>
            <person name="Goodwin L."/>
            <person name="Pitluck S."/>
            <person name="Chertkov O."/>
            <person name="Davenport K.W."/>
            <person name="Detter J.C."/>
            <person name="Han C."/>
            <person name="Tapia R."/>
            <person name="Land M."/>
            <person name="Hauser L."/>
            <person name="Chang Y.-J."/>
            <person name="Jeffries C."/>
            <person name="Kyrpides N."/>
            <person name="Ivanova N."/>
            <person name="Mikhailova N."/>
            <person name="Shelobolina E.S."/>
            <person name="Picardal F."/>
            <person name="Roden E."/>
            <person name="Emerson D."/>
            <person name="Woyke T."/>
        </authorList>
    </citation>
    <scope>NUCLEOTIDE SEQUENCE [LARGE SCALE GENOMIC DNA]</scope>
    <source>
        <strain evidence="9 10">ES-2</strain>
    </source>
</reference>